<name>A0A1J7H3Q1_LUPAN</name>
<evidence type="ECO:0000256" key="3">
    <source>
        <dbReference type="ARBA" id="ARBA00025743"/>
    </source>
</evidence>
<sequence>MAENQGEVKLLGVRGSPFVCRVVIALKLKGIEYEFIEENLGNKSDLLLKYNPIHKKVPVLVHNEKPVSESLIIVEYIEEAFKGNPILPTEPYQRALARFWSKFIDDKVFAAVRKAVFTLDEVEREKGVEESLEALQFLENELKSKFFGGDEIGFLDIAATIIAYWVPIFQEVTGLQIFTSDKFPKLYNWSQELINHPIIKESLPPREPLLAFFKGRIEALSASK</sequence>
<dbReference type="GO" id="GO:0006749">
    <property type="term" value="P:glutathione metabolic process"/>
    <property type="evidence" value="ECO:0007669"/>
    <property type="project" value="InterPro"/>
</dbReference>
<dbReference type="InterPro" id="IPR036249">
    <property type="entry name" value="Thioredoxin-like_sf"/>
</dbReference>
<dbReference type="EC" id="2.5.1.18" evidence="1"/>
<dbReference type="SUPFAM" id="SSF52833">
    <property type="entry name" value="Thioredoxin-like"/>
    <property type="match status" value="1"/>
</dbReference>
<dbReference type="Proteomes" id="UP000188354">
    <property type="component" value="Chromosome LG07"/>
</dbReference>
<dbReference type="SFLD" id="SFLDG00358">
    <property type="entry name" value="Main_(cytGST)"/>
    <property type="match status" value="1"/>
</dbReference>
<dbReference type="Gene3D" id="1.20.1050.10">
    <property type="match status" value="1"/>
</dbReference>
<dbReference type="PANTHER" id="PTHR11260:SF676">
    <property type="entry name" value="GLUTATHIONE S-TRANSFERASE U8"/>
    <property type="match status" value="1"/>
</dbReference>
<protein>
    <recommendedName>
        <fullName evidence="1">glutathione transferase</fullName>
        <ecNumber evidence="1">2.5.1.18</ecNumber>
    </recommendedName>
</protein>
<dbReference type="GO" id="GO:0004364">
    <property type="term" value="F:glutathione transferase activity"/>
    <property type="evidence" value="ECO:0007669"/>
    <property type="project" value="UniProtKB-EC"/>
</dbReference>
<dbReference type="OrthoDB" id="4951845at2759"/>
<dbReference type="FunFam" id="3.40.30.10:FF:000044">
    <property type="entry name" value="Glutathione S-transferase GSTU6"/>
    <property type="match status" value="1"/>
</dbReference>
<evidence type="ECO:0000313" key="7">
    <source>
        <dbReference type="EMBL" id="OIW07512.1"/>
    </source>
</evidence>
<evidence type="ECO:0000256" key="2">
    <source>
        <dbReference type="ARBA" id="ARBA00022679"/>
    </source>
</evidence>
<gene>
    <name evidence="7" type="ORF">TanjilG_14458</name>
</gene>
<accession>A0A1J7H3Q1</accession>
<evidence type="ECO:0000256" key="4">
    <source>
        <dbReference type="ARBA" id="ARBA00047960"/>
    </source>
</evidence>
<reference evidence="7 8" key="1">
    <citation type="journal article" date="2017" name="Plant Biotechnol. J.">
        <title>A comprehensive draft genome sequence for lupin (Lupinus angustifolius), an emerging health food: insights into plant-microbe interactions and legume evolution.</title>
        <authorList>
            <person name="Hane J.K."/>
            <person name="Ming Y."/>
            <person name="Kamphuis L.G."/>
            <person name="Nelson M.N."/>
            <person name="Garg G."/>
            <person name="Atkins C.A."/>
            <person name="Bayer P.E."/>
            <person name="Bravo A."/>
            <person name="Bringans S."/>
            <person name="Cannon S."/>
            <person name="Edwards D."/>
            <person name="Foley R."/>
            <person name="Gao L.L."/>
            <person name="Harrison M.J."/>
            <person name="Huang W."/>
            <person name="Hurgobin B."/>
            <person name="Li S."/>
            <person name="Liu C.W."/>
            <person name="McGrath A."/>
            <person name="Morahan G."/>
            <person name="Murray J."/>
            <person name="Weller J."/>
            <person name="Jian J."/>
            <person name="Singh K.B."/>
        </authorList>
    </citation>
    <scope>NUCLEOTIDE SEQUENCE [LARGE SCALE GENOMIC DNA]</scope>
    <source>
        <strain evidence="8">cv. Tanjil</strain>
        <tissue evidence="7">Whole plant</tissue>
    </source>
</reference>
<dbReference type="OMA" id="CWGEERE"/>
<organism evidence="7 8">
    <name type="scientific">Lupinus angustifolius</name>
    <name type="common">Narrow-leaved blue lupine</name>
    <dbReference type="NCBI Taxonomy" id="3871"/>
    <lineage>
        <taxon>Eukaryota</taxon>
        <taxon>Viridiplantae</taxon>
        <taxon>Streptophyta</taxon>
        <taxon>Embryophyta</taxon>
        <taxon>Tracheophyta</taxon>
        <taxon>Spermatophyta</taxon>
        <taxon>Magnoliopsida</taxon>
        <taxon>eudicotyledons</taxon>
        <taxon>Gunneridae</taxon>
        <taxon>Pentapetalae</taxon>
        <taxon>rosids</taxon>
        <taxon>fabids</taxon>
        <taxon>Fabales</taxon>
        <taxon>Fabaceae</taxon>
        <taxon>Papilionoideae</taxon>
        <taxon>50 kb inversion clade</taxon>
        <taxon>genistoids sensu lato</taxon>
        <taxon>core genistoids</taxon>
        <taxon>Genisteae</taxon>
        <taxon>Lupinus</taxon>
    </lineage>
</organism>
<dbReference type="SUPFAM" id="SSF47616">
    <property type="entry name" value="GST C-terminal domain-like"/>
    <property type="match status" value="1"/>
</dbReference>
<evidence type="ECO:0000259" key="5">
    <source>
        <dbReference type="PROSITE" id="PS50404"/>
    </source>
</evidence>
<dbReference type="PROSITE" id="PS50404">
    <property type="entry name" value="GST_NTER"/>
    <property type="match status" value="1"/>
</dbReference>
<keyword evidence="8" id="KW-1185">Reference proteome</keyword>
<dbReference type="InterPro" id="IPR010987">
    <property type="entry name" value="Glutathione-S-Trfase_C-like"/>
</dbReference>
<dbReference type="SFLD" id="SFLDG01152">
    <property type="entry name" value="Main.3:_Omega-_and_Tau-like"/>
    <property type="match status" value="1"/>
</dbReference>
<comment type="catalytic activity">
    <reaction evidence="4">
        <text>RX + glutathione = an S-substituted glutathione + a halide anion + H(+)</text>
        <dbReference type="Rhea" id="RHEA:16437"/>
        <dbReference type="ChEBI" id="CHEBI:15378"/>
        <dbReference type="ChEBI" id="CHEBI:16042"/>
        <dbReference type="ChEBI" id="CHEBI:17792"/>
        <dbReference type="ChEBI" id="CHEBI:57925"/>
        <dbReference type="ChEBI" id="CHEBI:90779"/>
        <dbReference type="EC" id="2.5.1.18"/>
    </reaction>
</comment>
<dbReference type="Gramene" id="OIW07512">
    <property type="protein sequence ID" value="OIW07512"/>
    <property type="gene ID" value="TanjilG_14458"/>
</dbReference>
<dbReference type="EMBL" id="CM007367">
    <property type="protein sequence ID" value="OIW07512.1"/>
    <property type="molecule type" value="Genomic_DNA"/>
</dbReference>
<dbReference type="Gene3D" id="3.40.30.10">
    <property type="entry name" value="Glutaredoxin"/>
    <property type="match status" value="1"/>
</dbReference>
<dbReference type="AlphaFoldDB" id="A0A1J7H3Q1"/>
<dbReference type="SFLD" id="SFLDS00019">
    <property type="entry name" value="Glutathione_Transferase_(cytos"/>
    <property type="match status" value="1"/>
</dbReference>
<proteinExistence type="inferred from homology"/>
<dbReference type="InterPro" id="IPR004046">
    <property type="entry name" value="GST_C"/>
</dbReference>
<comment type="similarity">
    <text evidence="3">Belongs to the GST superfamily. Tau family.</text>
</comment>
<dbReference type="InterPro" id="IPR045074">
    <property type="entry name" value="GST_C_Tau"/>
</dbReference>
<evidence type="ECO:0000313" key="8">
    <source>
        <dbReference type="Proteomes" id="UP000188354"/>
    </source>
</evidence>
<dbReference type="Pfam" id="PF02798">
    <property type="entry name" value="GST_N"/>
    <property type="match status" value="1"/>
</dbReference>
<evidence type="ECO:0000256" key="1">
    <source>
        <dbReference type="ARBA" id="ARBA00012452"/>
    </source>
</evidence>
<dbReference type="GO" id="GO:0005737">
    <property type="term" value="C:cytoplasm"/>
    <property type="evidence" value="ECO:0007669"/>
    <property type="project" value="TreeGrafter"/>
</dbReference>
<dbReference type="FunFam" id="1.20.1050.10:FF:000012">
    <property type="entry name" value="Tau class glutathione S-transferase"/>
    <property type="match status" value="1"/>
</dbReference>
<dbReference type="Pfam" id="PF00043">
    <property type="entry name" value="GST_C"/>
    <property type="match status" value="1"/>
</dbReference>
<dbReference type="PANTHER" id="PTHR11260">
    <property type="entry name" value="GLUTATHIONE S-TRANSFERASE, GST, SUPERFAMILY, GST DOMAIN CONTAINING"/>
    <property type="match status" value="1"/>
</dbReference>
<dbReference type="KEGG" id="lang:109352610"/>
<dbReference type="InterPro" id="IPR045073">
    <property type="entry name" value="Omega/Tau-like"/>
</dbReference>
<evidence type="ECO:0000259" key="6">
    <source>
        <dbReference type="PROSITE" id="PS50405"/>
    </source>
</evidence>
<feature type="domain" description="GST C-terminal" evidence="6">
    <location>
        <begin position="90"/>
        <end position="212"/>
    </location>
</feature>
<dbReference type="CDD" id="cd03058">
    <property type="entry name" value="GST_N_Tau"/>
    <property type="match status" value="1"/>
</dbReference>
<dbReference type="InterPro" id="IPR004045">
    <property type="entry name" value="Glutathione_S-Trfase_N"/>
</dbReference>
<feature type="domain" description="GST N-terminal" evidence="5">
    <location>
        <begin position="6"/>
        <end position="85"/>
    </location>
</feature>
<dbReference type="CDD" id="cd03185">
    <property type="entry name" value="GST_C_Tau"/>
    <property type="match status" value="1"/>
</dbReference>
<dbReference type="InterPro" id="IPR036282">
    <property type="entry name" value="Glutathione-S-Trfase_C_sf"/>
</dbReference>
<keyword evidence="2" id="KW-0808">Transferase</keyword>
<dbReference type="InterPro" id="IPR040079">
    <property type="entry name" value="Glutathione_S-Trfase"/>
</dbReference>
<dbReference type="PROSITE" id="PS50405">
    <property type="entry name" value="GST_CTER"/>
    <property type="match status" value="1"/>
</dbReference>
<dbReference type="STRING" id="3871.A0A1J7H3Q1"/>